<name>A0ABX2Q3E6_9BACT</name>
<sequence>MPRRPRPLFKLGTGLTDGAGFGDYRGLTLPLVLGAEQQLAPGWSATLNGTSLWNIGQRRGFGSSERDGLNLRQLGVDVGIRHYYHQEKRQAKGRRTGPYQGPYVALHFGNYFDRRFSYNYGPMYSYTRSDLNYDYSTLTARWGVQRRLGGRGLLDAYIGGGLANPRTYHSYIGAMPEYRRNLSLGLELGVKISLTNK</sequence>
<gene>
    <name evidence="1" type="ORF">HW556_11270</name>
</gene>
<comment type="caution">
    <text evidence="1">The sequence shown here is derived from an EMBL/GenBank/DDBJ whole genome shotgun (WGS) entry which is preliminary data.</text>
</comment>
<evidence type="ECO:0008006" key="3">
    <source>
        <dbReference type="Google" id="ProtNLM"/>
    </source>
</evidence>
<protein>
    <recommendedName>
        <fullName evidence="3">DUF3575 domain-containing protein</fullName>
    </recommendedName>
</protein>
<proteinExistence type="predicted"/>
<evidence type="ECO:0000313" key="1">
    <source>
        <dbReference type="EMBL" id="NVO85459.1"/>
    </source>
</evidence>
<reference evidence="1 2" key="1">
    <citation type="submission" date="2020-05" db="EMBL/GenBank/DDBJ databases">
        <title>Hymenobacter terrestris sp. nov. and Hymenobacter lapidiphilus sp. nov., isolated from regoliths in Antarctica.</title>
        <authorList>
            <person name="Sedlacek I."/>
            <person name="Pantucek R."/>
            <person name="Zeman M."/>
            <person name="Holochova P."/>
            <person name="Kralova S."/>
            <person name="Stankova E."/>
            <person name="Sedo O."/>
            <person name="Micenkova L."/>
            <person name="Svec P."/>
            <person name="Gupta V."/>
            <person name="Sood U."/>
            <person name="Korpole U.S."/>
            <person name="Lal R."/>
        </authorList>
    </citation>
    <scope>NUCLEOTIDE SEQUENCE [LARGE SCALE GENOMIC DNA]</scope>
    <source>
        <strain evidence="1 2">P5252</strain>
    </source>
</reference>
<dbReference type="RefSeq" id="WP_176900126.1">
    <property type="nucleotide sequence ID" value="NZ_JABKAV010000030.1"/>
</dbReference>
<dbReference type="EMBL" id="JABKAV010000030">
    <property type="protein sequence ID" value="NVO85459.1"/>
    <property type="molecule type" value="Genomic_DNA"/>
</dbReference>
<accession>A0ABX2Q3E6</accession>
<evidence type="ECO:0000313" key="2">
    <source>
        <dbReference type="Proteomes" id="UP000626554"/>
    </source>
</evidence>
<keyword evidence="2" id="KW-1185">Reference proteome</keyword>
<organism evidence="1 2">
    <name type="scientific">Hymenobacter terrestris</name>
    <dbReference type="NCBI Taxonomy" id="2748310"/>
    <lineage>
        <taxon>Bacteria</taxon>
        <taxon>Pseudomonadati</taxon>
        <taxon>Bacteroidota</taxon>
        <taxon>Cytophagia</taxon>
        <taxon>Cytophagales</taxon>
        <taxon>Hymenobacteraceae</taxon>
        <taxon>Hymenobacter</taxon>
    </lineage>
</organism>
<dbReference type="Proteomes" id="UP000626554">
    <property type="component" value="Unassembled WGS sequence"/>
</dbReference>